<dbReference type="EMBL" id="PRDL01000001">
    <property type="protein sequence ID" value="MBE8718540.1"/>
    <property type="molecule type" value="Genomic_DNA"/>
</dbReference>
<sequence length="251" mass="27426">MITTHNANPVVLITGAGRRIGATLAGELHSDGFNLVLHYRRSRSETEALAQTLNQRRPDSAIALPADLNNTDALTELARLASSHWGRLDVLINNASAFYPTPLGNVTSDTWDDLIGSNLKAPFFLAQALLLALKQQQGCIINIADIYAEKPLKEHTVYCIAKAGNVMLTKSLAQELAPDIRVNGIAPGAIFWPENVQQDNTDYINHLLHKIPLQRRGQAADIARTVRFLISDAPYITGQIIAVDGGRNLHI</sequence>
<organism evidence="3 4">
    <name type="scientific">Cellvibrio polysaccharolyticus</name>
    <dbReference type="NCBI Taxonomy" id="2082724"/>
    <lineage>
        <taxon>Bacteria</taxon>
        <taxon>Pseudomonadati</taxon>
        <taxon>Pseudomonadota</taxon>
        <taxon>Gammaproteobacteria</taxon>
        <taxon>Cellvibrionales</taxon>
        <taxon>Cellvibrionaceae</taxon>
        <taxon>Cellvibrio</taxon>
    </lineage>
</organism>
<dbReference type="InterPro" id="IPR002347">
    <property type="entry name" value="SDR_fam"/>
</dbReference>
<evidence type="ECO:0000313" key="4">
    <source>
        <dbReference type="Proteomes" id="UP000652567"/>
    </source>
</evidence>
<dbReference type="PRINTS" id="PR00081">
    <property type="entry name" value="GDHRDH"/>
</dbReference>
<dbReference type="Gene3D" id="3.40.50.720">
    <property type="entry name" value="NAD(P)-binding Rossmann-like Domain"/>
    <property type="match status" value="1"/>
</dbReference>
<dbReference type="Pfam" id="PF13561">
    <property type="entry name" value="adh_short_C2"/>
    <property type="match status" value="1"/>
</dbReference>
<name>A0A928V4E7_9GAMM</name>
<proteinExistence type="inferred from homology"/>
<dbReference type="PRINTS" id="PR00080">
    <property type="entry name" value="SDRFAMILY"/>
</dbReference>
<dbReference type="FunFam" id="3.40.50.720:FF:000084">
    <property type="entry name" value="Short-chain dehydrogenase reductase"/>
    <property type="match status" value="1"/>
</dbReference>
<dbReference type="PANTHER" id="PTHR43639">
    <property type="entry name" value="OXIDOREDUCTASE, SHORT-CHAIN DEHYDROGENASE/REDUCTASE FAMILY (AFU_ORTHOLOGUE AFUA_5G02870)"/>
    <property type="match status" value="1"/>
</dbReference>
<dbReference type="InterPro" id="IPR036291">
    <property type="entry name" value="NAD(P)-bd_dom_sf"/>
</dbReference>
<dbReference type="RefSeq" id="WP_193911187.1">
    <property type="nucleotide sequence ID" value="NZ_PRDL01000001.1"/>
</dbReference>
<comment type="caution">
    <text evidence="3">The sequence shown here is derived from an EMBL/GenBank/DDBJ whole genome shotgun (WGS) entry which is preliminary data.</text>
</comment>
<dbReference type="PANTHER" id="PTHR43639:SF1">
    <property type="entry name" value="SHORT-CHAIN DEHYDROGENASE_REDUCTASE FAMILY PROTEIN"/>
    <property type="match status" value="1"/>
</dbReference>
<reference evidence="3" key="1">
    <citation type="submission" date="2018-07" db="EMBL/GenBank/DDBJ databases">
        <title>Genome assembly of strain Ka43.</title>
        <authorList>
            <person name="Kukolya J."/>
            <person name="Nagy I."/>
            <person name="Horvath B."/>
            <person name="Toth A."/>
        </authorList>
    </citation>
    <scope>NUCLEOTIDE SEQUENCE</scope>
    <source>
        <strain evidence="3">KB43</strain>
    </source>
</reference>
<dbReference type="EC" id="1.5.1.33" evidence="3"/>
<keyword evidence="4" id="KW-1185">Reference proteome</keyword>
<evidence type="ECO:0000256" key="1">
    <source>
        <dbReference type="ARBA" id="ARBA00006484"/>
    </source>
</evidence>
<protein>
    <submittedName>
        <fullName evidence="3">Pteridine reductase</fullName>
        <ecNumber evidence="3">1.5.1.33</ecNumber>
    </submittedName>
</protein>
<comment type="similarity">
    <text evidence="1">Belongs to the short-chain dehydrogenases/reductases (SDR) family.</text>
</comment>
<dbReference type="SUPFAM" id="SSF51735">
    <property type="entry name" value="NAD(P)-binding Rossmann-fold domains"/>
    <property type="match status" value="1"/>
</dbReference>
<dbReference type="GO" id="GO:0047040">
    <property type="term" value="F:pteridine reductase activity"/>
    <property type="evidence" value="ECO:0007669"/>
    <property type="project" value="UniProtKB-EC"/>
</dbReference>
<keyword evidence="2 3" id="KW-0560">Oxidoreductase</keyword>
<dbReference type="NCBIfam" id="NF006598">
    <property type="entry name" value="PRK09135.1"/>
    <property type="match status" value="1"/>
</dbReference>
<dbReference type="Proteomes" id="UP000652567">
    <property type="component" value="Unassembled WGS sequence"/>
</dbReference>
<evidence type="ECO:0000313" key="3">
    <source>
        <dbReference type="EMBL" id="MBE8718540.1"/>
    </source>
</evidence>
<dbReference type="AlphaFoldDB" id="A0A928V4E7"/>
<accession>A0A928V4E7</accession>
<gene>
    <name evidence="3" type="ORF">C4F51_15250</name>
</gene>
<evidence type="ECO:0000256" key="2">
    <source>
        <dbReference type="ARBA" id="ARBA00023002"/>
    </source>
</evidence>